<name>D5GHC1_TUBMM</name>
<reference evidence="1 2" key="1">
    <citation type="journal article" date="2010" name="Nature">
        <title>Perigord black truffle genome uncovers evolutionary origins and mechanisms of symbiosis.</title>
        <authorList>
            <person name="Martin F."/>
            <person name="Kohler A."/>
            <person name="Murat C."/>
            <person name="Balestrini R."/>
            <person name="Coutinho P.M."/>
            <person name="Jaillon O."/>
            <person name="Montanini B."/>
            <person name="Morin E."/>
            <person name="Noel B."/>
            <person name="Percudani R."/>
            <person name="Porcel B."/>
            <person name="Rubini A."/>
            <person name="Amicucci A."/>
            <person name="Amselem J."/>
            <person name="Anthouard V."/>
            <person name="Arcioni S."/>
            <person name="Artiguenave F."/>
            <person name="Aury J.M."/>
            <person name="Ballario P."/>
            <person name="Bolchi A."/>
            <person name="Brenna A."/>
            <person name="Brun A."/>
            <person name="Buee M."/>
            <person name="Cantarel B."/>
            <person name="Chevalier G."/>
            <person name="Couloux A."/>
            <person name="Da Silva C."/>
            <person name="Denoeud F."/>
            <person name="Duplessis S."/>
            <person name="Ghignone S."/>
            <person name="Hilselberger B."/>
            <person name="Iotti M."/>
            <person name="Marcais B."/>
            <person name="Mello A."/>
            <person name="Miranda M."/>
            <person name="Pacioni G."/>
            <person name="Quesneville H."/>
            <person name="Riccioni C."/>
            <person name="Ruotolo R."/>
            <person name="Splivallo R."/>
            <person name="Stocchi V."/>
            <person name="Tisserant E."/>
            <person name="Viscomi A.R."/>
            <person name="Zambonelli A."/>
            <person name="Zampieri E."/>
            <person name="Henrissat B."/>
            <person name="Lebrun M.H."/>
            <person name="Paolocci F."/>
            <person name="Bonfante P."/>
            <person name="Ottonello S."/>
            <person name="Wincker P."/>
        </authorList>
    </citation>
    <scope>NUCLEOTIDE SEQUENCE [LARGE SCALE GENOMIC DNA]</scope>
    <source>
        <strain evidence="1 2">Mel28</strain>
    </source>
</reference>
<evidence type="ECO:0000313" key="2">
    <source>
        <dbReference type="Proteomes" id="UP000006911"/>
    </source>
</evidence>
<dbReference type="KEGG" id="tml:GSTUM_00007743001"/>
<dbReference type="GeneID" id="9182578"/>
<protein>
    <submittedName>
        <fullName evidence="1">(Perigord truffle) hypothetical protein</fullName>
    </submittedName>
</protein>
<accession>D5GHC1</accession>
<dbReference type="InParanoid" id="D5GHC1"/>
<proteinExistence type="predicted"/>
<dbReference type="RefSeq" id="XP_002839682.1">
    <property type="nucleotide sequence ID" value="XM_002839636.1"/>
</dbReference>
<evidence type="ECO:0000313" key="1">
    <source>
        <dbReference type="EMBL" id="CAZ83873.1"/>
    </source>
</evidence>
<keyword evidence="2" id="KW-1185">Reference proteome</keyword>
<sequence>MMNATLRIAARGIRLHVRGSGARTGEARGQQPAVIASARVGVCSLLNVCDKTTPFISITSPRFLRQFSTRSSTMVDNFRIERDAFGEIKHRLNVPSQTSRSTNHSTACLRQSLKLSASSSVQRQR</sequence>
<dbReference type="Proteomes" id="UP000006911">
    <property type="component" value="Unassembled WGS sequence"/>
</dbReference>
<organism evidence="1 2">
    <name type="scientific">Tuber melanosporum (strain Mel28)</name>
    <name type="common">Perigord black truffle</name>
    <dbReference type="NCBI Taxonomy" id="656061"/>
    <lineage>
        <taxon>Eukaryota</taxon>
        <taxon>Fungi</taxon>
        <taxon>Dikarya</taxon>
        <taxon>Ascomycota</taxon>
        <taxon>Pezizomycotina</taxon>
        <taxon>Pezizomycetes</taxon>
        <taxon>Pezizales</taxon>
        <taxon>Tuberaceae</taxon>
        <taxon>Tuber</taxon>
    </lineage>
</organism>
<dbReference type="EMBL" id="FN430308">
    <property type="protein sequence ID" value="CAZ83873.1"/>
    <property type="molecule type" value="Genomic_DNA"/>
</dbReference>
<dbReference type="AlphaFoldDB" id="D5GHC1"/>
<dbReference type="HOGENOM" id="CLU_1994279_0_0_1"/>
<gene>
    <name evidence="1" type="ORF">GSTUM_00007743001</name>
</gene>